<name>A0A1B6JK32_9HEMI</name>
<evidence type="ECO:0000313" key="1">
    <source>
        <dbReference type="EMBL" id="JAS99550.1"/>
    </source>
</evidence>
<accession>A0A1B6JK32</accession>
<organism evidence="1">
    <name type="scientific">Homalodisca liturata</name>
    <dbReference type="NCBI Taxonomy" id="320908"/>
    <lineage>
        <taxon>Eukaryota</taxon>
        <taxon>Metazoa</taxon>
        <taxon>Ecdysozoa</taxon>
        <taxon>Arthropoda</taxon>
        <taxon>Hexapoda</taxon>
        <taxon>Insecta</taxon>
        <taxon>Pterygota</taxon>
        <taxon>Neoptera</taxon>
        <taxon>Paraneoptera</taxon>
        <taxon>Hemiptera</taxon>
        <taxon>Auchenorrhyncha</taxon>
        <taxon>Membracoidea</taxon>
        <taxon>Cicadellidae</taxon>
        <taxon>Cicadellinae</taxon>
        <taxon>Proconiini</taxon>
        <taxon>Homalodisca</taxon>
    </lineage>
</organism>
<dbReference type="AlphaFoldDB" id="A0A1B6JK32"/>
<sequence>SRKKLDLRPNRPGFLHIIPRLPAMVSKNEILFKIFTPITYVFRSFKHIFKKKSSILTMERARQLETHLHNAASDKSSVNDIVLSDEIEENFLDAENYEHAFKIEDRPFVERKLASTLSHMRFPQKRVCPSCEEDIPVVDVCALCLTLEKELPHQSCQSCKREGPVVIHFCLKYHNQQPKICFRNKSITQDFIEKFNRRKSMKRAASRYCSGKRSAINNCPMCHYTWPTLGECECQECKKTQPVVQYRSSMRKNHNIDIYLCPCSGCKNLLPNMKICDSCRNKKESKFKKNESIYVLVP</sequence>
<proteinExistence type="predicted"/>
<reference evidence="1" key="1">
    <citation type="submission" date="2015-11" db="EMBL/GenBank/DDBJ databases">
        <title>De novo transcriptome assembly of four potential Pierce s Disease insect vectors from Arizona vineyards.</title>
        <authorList>
            <person name="Tassone E.E."/>
        </authorList>
    </citation>
    <scope>NUCLEOTIDE SEQUENCE</scope>
</reference>
<gene>
    <name evidence="1" type="ORF">g.10953</name>
</gene>
<feature type="non-terminal residue" evidence="1">
    <location>
        <position position="1"/>
    </location>
</feature>
<protein>
    <submittedName>
        <fullName evidence="1">Uncharacterized protein</fullName>
    </submittedName>
</protein>
<dbReference type="EMBL" id="GECU01008156">
    <property type="protein sequence ID" value="JAS99550.1"/>
    <property type="molecule type" value="Transcribed_RNA"/>
</dbReference>